<dbReference type="InterPro" id="IPR000184">
    <property type="entry name" value="Bac_surfAg_D15"/>
</dbReference>
<dbReference type="InterPro" id="IPR039910">
    <property type="entry name" value="D15-like"/>
</dbReference>
<evidence type="ECO:0000256" key="9">
    <source>
        <dbReference type="SAM" id="SignalP"/>
    </source>
</evidence>
<keyword evidence="2" id="KW-1134">Transmembrane beta strand</keyword>
<comment type="subcellular location">
    <subcellularLocation>
        <location evidence="1">Membrane</location>
    </subcellularLocation>
</comment>
<dbReference type="Pfam" id="PF07244">
    <property type="entry name" value="POTRA"/>
    <property type="match status" value="5"/>
</dbReference>
<dbReference type="Gene3D" id="2.40.160.50">
    <property type="entry name" value="membrane protein fhac: a member of the omp85/tpsb transporter family"/>
    <property type="match status" value="1"/>
</dbReference>
<dbReference type="RefSeq" id="WP_013254608.1">
    <property type="nucleotide sequence ID" value="NC_014364.1"/>
</dbReference>
<feature type="domain" description="POTRA" evidence="10">
    <location>
        <begin position="278"/>
        <end position="356"/>
    </location>
</feature>
<evidence type="ECO:0000256" key="3">
    <source>
        <dbReference type="ARBA" id="ARBA00022692"/>
    </source>
</evidence>
<dbReference type="EMBL" id="CP002116">
    <property type="protein sequence ID" value="ADK81144.1"/>
    <property type="molecule type" value="Genomic_DNA"/>
</dbReference>
<evidence type="ECO:0000256" key="5">
    <source>
        <dbReference type="ARBA" id="ARBA00022737"/>
    </source>
</evidence>
<evidence type="ECO:0000256" key="1">
    <source>
        <dbReference type="ARBA" id="ARBA00004370"/>
    </source>
</evidence>
<accession>E1R1K3</accession>
<name>E1R1K3_SEDSS</name>
<dbReference type="PANTHER" id="PTHR12815">
    <property type="entry name" value="SORTING AND ASSEMBLY MACHINERY SAMM50 PROTEIN FAMILY MEMBER"/>
    <property type="match status" value="1"/>
</dbReference>
<dbReference type="GO" id="GO:0071709">
    <property type="term" value="P:membrane assembly"/>
    <property type="evidence" value="ECO:0007669"/>
    <property type="project" value="InterPro"/>
</dbReference>
<dbReference type="GO" id="GO:0009279">
    <property type="term" value="C:cell outer membrane"/>
    <property type="evidence" value="ECO:0007669"/>
    <property type="project" value="UniProtKB-UniRule"/>
</dbReference>
<evidence type="ECO:0000256" key="8">
    <source>
        <dbReference type="NCBIfam" id="TIGR03303"/>
    </source>
</evidence>
<evidence type="ECO:0000259" key="10">
    <source>
        <dbReference type="PROSITE" id="PS51779"/>
    </source>
</evidence>
<evidence type="ECO:0000256" key="2">
    <source>
        <dbReference type="ARBA" id="ARBA00022452"/>
    </source>
</evidence>
<dbReference type="Pfam" id="PF01103">
    <property type="entry name" value="Omp85"/>
    <property type="match status" value="1"/>
</dbReference>
<dbReference type="PROSITE" id="PS51779">
    <property type="entry name" value="POTRA"/>
    <property type="match status" value="3"/>
</dbReference>
<proteinExistence type="predicted"/>
<evidence type="ECO:0000256" key="7">
    <source>
        <dbReference type="ARBA" id="ARBA00023237"/>
    </source>
</evidence>
<feature type="domain" description="POTRA" evidence="10">
    <location>
        <begin position="107"/>
        <end position="185"/>
    </location>
</feature>
<evidence type="ECO:0000256" key="4">
    <source>
        <dbReference type="ARBA" id="ARBA00022729"/>
    </source>
</evidence>
<keyword evidence="4 9" id="KW-0732">Signal</keyword>
<dbReference type="eggNOG" id="COG4775">
    <property type="taxonomic scope" value="Bacteria"/>
</dbReference>
<dbReference type="KEGG" id="ssm:Spirs_2022"/>
<dbReference type="STRING" id="573413.Spirs_2022"/>
<keyword evidence="6" id="KW-0472">Membrane</keyword>
<keyword evidence="3" id="KW-0812">Transmembrane</keyword>
<feature type="chain" id="PRO_5003150665" description="Outer membrane protein assembly factor BamA" evidence="9">
    <location>
        <begin position="22"/>
        <end position="847"/>
    </location>
</feature>
<dbReference type="Proteomes" id="UP000002318">
    <property type="component" value="Chromosome"/>
</dbReference>
<dbReference type="NCBIfam" id="TIGR03303">
    <property type="entry name" value="OM_YaeT"/>
    <property type="match status" value="1"/>
</dbReference>
<dbReference type="InterPro" id="IPR034746">
    <property type="entry name" value="POTRA"/>
</dbReference>
<evidence type="ECO:0000313" key="12">
    <source>
        <dbReference type="Proteomes" id="UP000002318"/>
    </source>
</evidence>
<keyword evidence="12" id="KW-1185">Reference proteome</keyword>
<feature type="domain" description="POTRA" evidence="10">
    <location>
        <begin position="188"/>
        <end position="275"/>
    </location>
</feature>
<feature type="signal peptide" evidence="9">
    <location>
        <begin position="1"/>
        <end position="21"/>
    </location>
</feature>
<evidence type="ECO:0000313" key="11">
    <source>
        <dbReference type="EMBL" id="ADK81144.1"/>
    </source>
</evidence>
<dbReference type="AlphaFoldDB" id="E1R1K3"/>
<organism evidence="11 12">
    <name type="scientific">Sediminispirochaeta smaragdinae (strain DSM 11293 / JCM 15392 / SEBR 4228)</name>
    <name type="common">Spirochaeta smaragdinae</name>
    <dbReference type="NCBI Taxonomy" id="573413"/>
    <lineage>
        <taxon>Bacteria</taxon>
        <taxon>Pseudomonadati</taxon>
        <taxon>Spirochaetota</taxon>
        <taxon>Spirochaetia</taxon>
        <taxon>Spirochaetales</taxon>
        <taxon>Spirochaetaceae</taxon>
        <taxon>Sediminispirochaeta</taxon>
    </lineage>
</organism>
<dbReference type="InterPro" id="IPR010827">
    <property type="entry name" value="BamA/TamA_POTRA"/>
</dbReference>
<dbReference type="InterPro" id="IPR023707">
    <property type="entry name" value="OM_assembly_BamA"/>
</dbReference>
<dbReference type="Gene3D" id="3.10.20.310">
    <property type="entry name" value="membrane protein fhac"/>
    <property type="match status" value="5"/>
</dbReference>
<protein>
    <recommendedName>
        <fullName evidence="8">Outer membrane protein assembly factor BamA</fullName>
    </recommendedName>
</protein>
<dbReference type="OrthoDB" id="9776356at2"/>
<dbReference type="PANTHER" id="PTHR12815:SF47">
    <property type="entry name" value="TRANSLOCATION AND ASSEMBLY MODULE SUBUNIT TAMA"/>
    <property type="match status" value="1"/>
</dbReference>
<evidence type="ECO:0000256" key="6">
    <source>
        <dbReference type="ARBA" id="ARBA00023136"/>
    </source>
</evidence>
<dbReference type="HOGENOM" id="CLU_007664_1_1_12"/>
<reference evidence="11 12" key="1">
    <citation type="journal article" date="2010" name="Stand. Genomic Sci.">
        <title>Complete genome sequence of Spirochaeta smaragdinae type strain (SEBR 4228).</title>
        <authorList>
            <person name="Mavromatis K."/>
            <person name="Yasawong M."/>
            <person name="Chertkov O."/>
            <person name="Lapidus A."/>
            <person name="Lucas S."/>
            <person name="Nolan M."/>
            <person name="Del Rio T.G."/>
            <person name="Tice H."/>
            <person name="Cheng J.F."/>
            <person name="Pitluck S."/>
            <person name="Liolios K."/>
            <person name="Ivanova N."/>
            <person name="Tapia R."/>
            <person name="Han C."/>
            <person name="Bruce D."/>
            <person name="Goodwin L."/>
            <person name="Pati A."/>
            <person name="Chen A."/>
            <person name="Palaniappan K."/>
            <person name="Land M."/>
            <person name="Hauser L."/>
            <person name="Chang Y.J."/>
            <person name="Jeffries C.D."/>
            <person name="Detter J.C."/>
            <person name="Rohde M."/>
            <person name="Brambilla E."/>
            <person name="Spring S."/>
            <person name="Goker M."/>
            <person name="Sikorski J."/>
            <person name="Woyke T."/>
            <person name="Bristow J."/>
            <person name="Eisen J.A."/>
            <person name="Markowitz V."/>
            <person name="Hugenholtz P."/>
            <person name="Klenk H.P."/>
            <person name="Kyrpides N.C."/>
        </authorList>
    </citation>
    <scope>NUCLEOTIDE SEQUENCE [LARGE SCALE GENOMIC DNA]</scope>
    <source>
        <strain evidence="12">DSM 11293 / JCM 15392 / SEBR 4228</strain>
    </source>
</reference>
<keyword evidence="5" id="KW-0677">Repeat</keyword>
<gene>
    <name evidence="11" type="ordered locus">Spirs_2022</name>
</gene>
<keyword evidence="7" id="KW-0998">Cell outer membrane</keyword>
<sequence>MRFKRLLSILLILTAVTLNLAAQSSESWYLNKPIEDIRFEGLSHVKLSDLKGITQQYVGQTLTEGRLIDLQSKLYALNFFQRFSVDAEEGRNGKNSVVLVLTVTERPIVDEIIIEGNKKVRTGEILDAVQLKRDDIVTTVKIKADEQAIAELYRGKGYPEISVSSGTQLNEATNTMKVTFTVIEGSQVRVQEIRFSGNEFVSSDTLRGKLTSKEQSLFSSGILKEASLQQDRSAIERFYQEQGYIDAKVVNIGREVASVENGRQLMILTFYINEGRQWKFGGITFNGNQLYSDDELGTYIRLEPGDVINYPLLQADLAQVSDLYFNDGYIFNAIVPKENRNEQEGTIDFLLNITEKGRAHIEDVILKGNEKTKDFVLYREIPLETGDVFSKDKVLQAMQNLYNTGLFSAVSPETPYGSAEGLMDLVFTVEEARTTDIQFGITFTGGVSEYPIVGFLQWTDHNFRGAGQELSIGAQVSNSEQSITFSFSDNWLFDKRFSGGVNFSFAHNLYDNVLQDAEGPTFTEEQYDNDEAAPDPYTSREEYEDAIDDGESIDDAYLMEYDQWKISLGANGGYTFHTDYGRVGLQSGLTSSISYVDYDPDLYTPYNPSIRENLHTWLFTNKLWGSINWDTRDYIYSPTKGGLLSETLTYTGGLLFGSTHYIKTQTKAQRFLQLFDIPVGKEWSFRTILAAQSSLSFILPQWYYDSDTGEWTSGVHASDSQLLYTDGMTIARGWDIDKGNEALWDNWVELRIPISEKLLWSDFYFSTTGTWDDLDMFPEMGIEDFKFSMGGGIRLIIPGLPLGLYLVKTFSFDEGGNVQWDGGPIFSDPDDDTKGLKLVLSLTTGLF</sequence>